<evidence type="ECO:0008006" key="4">
    <source>
        <dbReference type="Google" id="ProtNLM"/>
    </source>
</evidence>
<dbReference type="STRING" id="452637.Oter_2267"/>
<organism evidence="2 3">
    <name type="scientific">Opitutus terrae (strain DSM 11246 / JCM 15787 / PB90-1)</name>
    <dbReference type="NCBI Taxonomy" id="452637"/>
    <lineage>
        <taxon>Bacteria</taxon>
        <taxon>Pseudomonadati</taxon>
        <taxon>Verrucomicrobiota</taxon>
        <taxon>Opitutia</taxon>
        <taxon>Opitutales</taxon>
        <taxon>Opitutaceae</taxon>
        <taxon>Opitutus</taxon>
    </lineage>
</organism>
<dbReference type="AlphaFoldDB" id="B1ZPU7"/>
<dbReference type="InterPro" id="IPR011467">
    <property type="entry name" value="DUF1573"/>
</dbReference>
<dbReference type="Pfam" id="PF07610">
    <property type="entry name" value="DUF1573"/>
    <property type="match status" value="1"/>
</dbReference>
<protein>
    <recommendedName>
        <fullName evidence="4">DUF1573 domain-containing protein</fullName>
    </recommendedName>
</protein>
<dbReference type="EMBL" id="CP001032">
    <property type="protein sequence ID" value="ACB75550.1"/>
    <property type="molecule type" value="Genomic_DNA"/>
</dbReference>
<dbReference type="KEGG" id="ote:Oter_2267"/>
<dbReference type="HOGENOM" id="CLU_1037624_0_0_0"/>
<sequence length="268" mass="28406">MRRQAKHAGAPRQQGAASRAVGAHLVAPSCRTIHRRGKLRSCALAALLLPLAAHAALVWDTREVQLAANSNAREIVAQYRFTNAGASPVAIVDVVTSCDCTTVELTKRVYAPGETGTLMAKLALGSVARSQEETIAVVTDGAPAEPVVLHLRAEIQPLVTLSSPLLIWPTGAEPQPQEVLVQATGALAIRSLAITGTHPRDAVTARIEPEIEGAKHRVWVRPLSTARPQNFAVSCRVTFLDGTTQEVVVRGRTAPAAARRESAAARGQ</sequence>
<evidence type="ECO:0000313" key="2">
    <source>
        <dbReference type="EMBL" id="ACB75550.1"/>
    </source>
</evidence>
<gene>
    <name evidence="2" type="ordered locus">Oter_2267</name>
</gene>
<reference evidence="2 3" key="1">
    <citation type="journal article" date="2011" name="J. Bacteriol.">
        <title>Genome sequence of the verrucomicrobium Opitutus terrae PB90-1, an abundant inhabitant of rice paddy soil ecosystems.</title>
        <authorList>
            <person name="van Passel M.W."/>
            <person name="Kant R."/>
            <person name="Palva A."/>
            <person name="Copeland A."/>
            <person name="Lucas S."/>
            <person name="Lapidus A."/>
            <person name="Glavina del Rio T."/>
            <person name="Pitluck S."/>
            <person name="Goltsman E."/>
            <person name="Clum A."/>
            <person name="Sun H."/>
            <person name="Schmutz J."/>
            <person name="Larimer F.W."/>
            <person name="Land M.L."/>
            <person name="Hauser L."/>
            <person name="Kyrpides N."/>
            <person name="Mikhailova N."/>
            <person name="Richardson P.P."/>
            <person name="Janssen P.H."/>
            <person name="de Vos W.M."/>
            <person name="Smidt H."/>
        </authorList>
    </citation>
    <scope>NUCLEOTIDE SEQUENCE [LARGE SCALE GENOMIC DNA]</scope>
    <source>
        <strain evidence="3">DSM 11246 / JCM 15787 / PB90-1</strain>
    </source>
</reference>
<accession>B1ZPU7</accession>
<evidence type="ECO:0000256" key="1">
    <source>
        <dbReference type="SAM" id="MobiDB-lite"/>
    </source>
</evidence>
<dbReference type="Proteomes" id="UP000007013">
    <property type="component" value="Chromosome"/>
</dbReference>
<dbReference type="Gene3D" id="2.60.40.10">
    <property type="entry name" value="Immunoglobulins"/>
    <property type="match status" value="1"/>
</dbReference>
<proteinExistence type="predicted"/>
<name>B1ZPU7_OPITP</name>
<dbReference type="eggNOG" id="COG2010">
    <property type="taxonomic scope" value="Bacteria"/>
</dbReference>
<evidence type="ECO:0000313" key="3">
    <source>
        <dbReference type="Proteomes" id="UP000007013"/>
    </source>
</evidence>
<keyword evidence="3" id="KW-1185">Reference proteome</keyword>
<feature type="region of interest" description="Disordered" evidence="1">
    <location>
        <begin position="1"/>
        <end position="20"/>
    </location>
</feature>
<dbReference type="InterPro" id="IPR013783">
    <property type="entry name" value="Ig-like_fold"/>
</dbReference>